<dbReference type="EMBL" id="LUEZ02000004">
    <property type="protein sequence ID" value="RDB30771.1"/>
    <property type="molecule type" value="Genomic_DNA"/>
</dbReference>
<dbReference type="GO" id="GO:0005524">
    <property type="term" value="F:ATP binding"/>
    <property type="evidence" value="ECO:0007669"/>
    <property type="project" value="UniProtKB-KW"/>
</dbReference>
<dbReference type="InParanoid" id="A0A369K842"/>
<accession>A0A369K842</accession>
<proteinExistence type="predicted"/>
<sequence>MLRSRCRCAVRGSINNDEYFYVKTIVRPGETISSNHYECRVGGKGANQAIAITRAGGIADFYGTIGEDHLWVKKAVAKFGLDDTGIIVSDDPTGRALIQVSDTGENSIILFPGANHSRLHEERWGSRGSEHDFPESSHLLLQNEIHMVSTLYALNNARNRVTIYNPSPLPTVDQISDFPWHKVDWLIVNEGEALDLYNALSESDNDSAHTSRSNRELIAILSAQAPLATTNLICTLGKDGVLAFIPAFHRPKTAHEAPSFMHFPAAKLQGSVRDTTGAGDCFTGYFVQGLMEFGPHAKVGKEIREHDIARILKVCVTAAGIVKDSFLYTPKIHICPQQNTIRGKHPNYI</sequence>
<evidence type="ECO:0000256" key="1">
    <source>
        <dbReference type="ARBA" id="ARBA00022679"/>
    </source>
</evidence>
<keyword evidence="8" id="KW-0119">Carbohydrate metabolism</keyword>
<dbReference type="SUPFAM" id="SSF53613">
    <property type="entry name" value="Ribokinase-like"/>
    <property type="match status" value="1"/>
</dbReference>
<evidence type="ECO:0000313" key="11">
    <source>
        <dbReference type="Proteomes" id="UP000076154"/>
    </source>
</evidence>
<dbReference type="Pfam" id="PF00294">
    <property type="entry name" value="PfkB"/>
    <property type="match status" value="1"/>
</dbReference>
<dbReference type="CDD" id="cd01174">
    <property type="entry name" value="ribokinase"/>
    <property type="match status" value="1"/>
</dbReference>
<dbReference type="GO" id="GO:0006014">
    <property type="term" value="P:D-ribose metabolic process"/>
    <property type="evidence" value="ECO:0007669"/>
    <property type="project" value="InterPro"/>
</dbReference>
<dbReference type="AlphaFoldDB" id="A0A369K842"/>
<evidence type="ECO:0000256" key="8">
    <source>
        <dbReference type="ARBA" id="ARBA00023277"/>
    </source>
</evidence>
<dbReference type="GO" id="GO:0004747">
    <property type="term" value="F:ribokinase activity"/>
    <property type="evidence" value="ECO:0007669"/>
    <property type="project" value="InterPro"/>
</dbReference>
<evidence type="ECO:0000256" key="5">
    <source>
        <dbReference type="ARBA" id="ARBA00022840"/>
    </source>
</evidence>
<evidence type="ECO:0000256" key="7">
    <source>
        <dbReference type="ARBA" id="ARBA00022958"/>
    </source>
</evidence>
<evidence type="ECO:0000256" key="3">
    <source>
        <dbReference type="ARBA" id="ARBA00022741"/>
    </source>
</evidence>
<evidence type="ECO:0000256" key="2">
    <source>
        <dbReference type="ARBA" id="ARBA00022723"/>
    </source>
</evidence>
<reference evidence="10" key="1">
    <citation type="submission" date="2018-04" db="EMBL/GenBank/DDBJ databases">
        <title>Whole genome sequencing of Hypsizygus marmoreus.</title>
        <authorList>
            <person name="Choi I.-G."/>
            <person name="Min B."/>
            <person name="Kim J.-G."/>
            <person name="Kim S."/>
            <person name="Oh Y.-L."/>
            <person name="Kong W.-S."/>
            <person name="Park H."/>
            <person name="Jeong J."/>
            <person name="Song E.-S."/>
        </authorList>
    </citation>
    <scope>NUCLEOTIDE SEQUENCE [LARGE SCALE GENOMIC DNA]</scope>
    <source>
        <strain evidence="10">51987-8</strain>
    </source>
</reference>
<feature type="domain" description="Carbohydrate kinase PfkB" evidence="9">
    <location>
        <begin position="8"/>
        <end position="305"/>
    </location>
</feature>
<keyword evidence="11" id="KW-1185">Reference proteome</keyword>
<dbReference type="FunCoup" id="A0A369K842">
    <property type="interactions" value="97"/>
</dbReference>
<keyword evidence="5" id="KW-0067">ATP-binding</keyword>
<keyword evidence="6" id="KW-0460">Magnesium</keyword>
<keyword evidence="7" id="KW-0630">Potassium</keyword>
<name>A0A369K842_HYPMA</name>
<dbReference type="Proteomes" id="UP000076154">
    <property type="component" value="Unassembled WGS sequence"/>
</dbReference>
<evidence type="ECO:0000313" key="10">
    <source>
        <dbReference type="EMBL" id="RDB30771.1"/>
    </source>
</evidence>
<dbReference type="OrthoDB" id="415590at2759"/>
<evidence type="ECO:0000256" key="4">
    <source>
        <dbReference type="ARBA" id="ARBA00022777"/>
    </source>
</evidence>
<dbReference type="STRING" id="39966.A0A369K842"/>
<dbReference type="InterPro" id="IPR011877">
    <property type="entry name" value="Ribokinase"/>
</dbReference>
<keyword evidence="4" id="KW-0418">Kinase</keyword>
<keyword evidence="1" id="KW-0808">Transferase</keyword>
<dbReference type="InterPro" id="IPR029056">
    <property type="entry name" value="Ribokinase-like"/>
</dbReference>
<dbReference type="PANTHER" id="PTHR10584:SF166">
    <property type="entry name" value="RIBOKINASE"/>
    <property type="match status" value="1"/>
</dbReference>
<comment type="caution">
    <text evidence="10">The sequence shown here is derived from an EMBL/GenBank/DDBJ whole genome shotgun (WGS) entry which is preliminary data.</text>
</comment>
<dbReference type="InterPro" id="IPR002139">
    <property type="entry name" value="Ribo/fructo_kinase"/>
</dbReference>
<dbReference type="PRINTS" id="PR00990">
    <property type="entry name" value="RIBOKINASE"/>
</dbReference>
<evidence type="ECO:0000256" key="6">
    <source>
        <dbReference type="ARBA" id="ARBA00022842"/>
    </source>
</evidence>
<dbReference type="PANTHER" id="PTHR10584">
    <property type="entry name" value="SUGAR KINASE"/>
    <property type="match status" value="1"/>
</dbReference>
<dbReference type="Gene3D" id="3.40.1190.20">
    <property type="match status" value="1"/>
</dbReference>
<evidence type="ECO:0000259" key="9">
    <source>
        <dbReference type="Pfam" id="PF00294"/>
    </source>
</evidence>
<keyword evidence="2" id="KW-0479">Metal-binding</keyword>
<gene>
    <name evidence="10" type="primary">rbsK</name>
    <name evidence="10" type="ORF">Hypma_005731</name>
</gene>
<protein>
    <submittedName>
        <fullName evidence="10">Ribokinase</fullName>
    </submittedName>
</protein>
<dbReference type="InterPro" id="IPR011611">
    <property type="entry name" value="PfkB_dom"/>
</dbReference>
<dbReference type="GO" id="GO:0046872">
    <property type="term" value="F:metal ion binding"/>
    <property type="evidence" value="ECO:0007669"/>
    <property type="project" value="UniProtKB-KW"/>
</dbReference>
<keyword evidence="3" id="KW-0547">Nucleotide-binding</keyword>
<organism evidence="10 11">
    <name type="scientific">Hypsizygus marmoreus</name>
    <name type="common">White beech mushroom</name>
    <name type="synonym">Agaricus marmoreus</name>
    <dbReference type="NCBI Taxonomy" id="39966"/>
    <lineage>
        <taxon>Eukaryota</taxon>
        <taxon>Fungi</taxon>
        <taxon>Dikarya</taxon>
        <taxon>Basidiomycota</taxon>
        <taxon>Agaricomycotina</taxon>
        <taxon>Agaricomycetes</taxon>
        <taxon>Agaricomycetidae</taxon>
        <taxon>Agaricales</taxon>
        <taxon>Tricholomatineae</taxon>
        <taxon>Lyophyllaceae</taxon>
        <taxon>Hypsizygus</taxon>
    </lineage>
</organism>